<dbReference type="STRING" id="1244869.H261_03273"/>
<accession>M2ZVH1</accession>
<reference evidence="1 2" key="1">
    <citation type="journal article" date="2014" name="Genome Announc.">
        <title>Draft Genome Sequence of Magnetospirillum sp. Strain SO-1, a Freshwater Magnetotactic Bacterium Isolated from the Ol'khovka River, Russia.</title>
        <authorList>
            <person name="Grouzdev D.S."/>
            <person name="Dziuba M.V."/>
            <person name="Sukhacheva M.S."/>
            <person name="Mardanov A.V."/>
            <person name="Beletskiy A.V."/>
            <person name="Kuznetsov B.B."/>
            <person name="Skryabin K.G."/>
        </authorList>
    </citation>
    <scope>NUCLEOTIDE SEQUENCE [LARGE SCALE GENOMIC DNA]</scope>
    <source>
        <strain evidence="1 2">SO-1</strain>
    </source>
</reference>
<dbReference type="Proteomes" id="UP000011744">
    <property type="component" value="Unassembled WGS sequence"/>
</dbReference>
<sequence length="80" mass="8440">MAGITLADAEARLAQWLEADAAVASNQSYTVQSPAGGGRTLTRADSGEIRRNIDYWNGWCVRLGGTALANGIRVTHVVPA</sequence>
<protein>
    <submittedName>
        <fullName evidence="1">Uncharacterized protein</fullName>
    </submittedName>
</protein>
<comment type="caution">
    <text evidence="1">The sequence shown here is derived from an EMBL/GenBank/DDBJ whole genome shotgun (WGS) entry which is preliminary data.</text>
</comment>
<dbReference type="Pfam" id="PF19645">
    <property type="entry name" value="DUF6148"/>
    <property type="match status" value="1"/>
</dbReference>
<name>M2ZVH1_9PROT</name>
<proteinExistence type="predicted"/>
<evidence type="ECO:0000313" key="1">
    <source>
        <dbReference type="EMBL" id="EME71397.1"/>
    </source>
</evidence>
<evidence type="ECO:0000313" key="2">
    <source>
        <dbReference type="Proteomes" id="UP000011744"/>
    </source>
</evidence>
<gene>
    <name evidence="1" type="ORF">H261_03273</name>
</gene>
<dbReference type="eggNOG" id="ENOG5032ZYA">
    <property type="taxonomic scope" value="Bacteria"/>
</dbReference>
<dbReference type="EMBL" id="AONQ01000005">
    <property type="protein sequence ID" value="EME71397.1"/>
    <property type="molecule type" value="Genomic_DNA"/>
</dbReference>
<dbReference type="AlphaFoldDB" id="M2ZVH1"/>
<dbReference type="PATRIC" id="fig|1244869.3.peg.654"/>
<dbReference type="InterPro" id="IPR046146">
    <property type="entry name" value="DUF6148"/>
</dbReference>
<dbReference type="OrthoDB" id="8779826at2"/>
<dbReference type="RefSeq" id="WP_008614264.1">
    <property type="nucleotide sequence ID" value="NZ_AONQ01000005.1"/>
</dbReference>
<organism evidence="1 2">
    <name type="scientific">Paramagnetospirillum caucaseum</name>
    <dbReference type="NCBI Taxonomy" id="1244869"/>
    <lineage>
        <taxon>Bacteria</taxon>
        <taxon>Pseudomonadati</taxon>
        <taxon>Pseudomonadota</taxon>
        <taxon>Alphaproteobacteria</taxon>
        <taxon>Rhodospirillales</taxon>
        <taxon>Magnetospirillaceae</taxon>
        <taxon>Paramagnetospirillum</taxon>
    </lineage>
</organism>
<keyword evidence="2" id="KW-1185">Reference proteome</keyword>